<evidence type="ECO:0000313" key="2">
    <source>
        <dbReference type="EMBL" id="KAK4500035.1"/>
    </source>
</evidence>
<proteinExistence type="predicted"/>
<keyword evidence="1" id="KW-0812">Transmembrane</keyword>
<comment type="caution">
    <text evidence="2">The sequence shown here is derived from an EMBL/GenBank/DDBJ whole genome shotgun (WGS) entry which is preliminary data.</text>
</comment>
<evidence type="ECO:0000313" key="3">
    <source>
        <dbReference type="Proteomes" id="UP001305779"/>
    </source>
</evidence>
<gene>
    <name evidence="2" type="ORF">PRZ48_008221</name>
</gene>
<name>A0ABR0EFH0_ZASCE</name>
<sequence length="321" mass="35540">MSEPTNLFGAIVFWLYIIFALFFTFLAIDSILKLPNSVPRKHVATLTALAFISFSTLSFNMLHVLFDSYSTWSGRQVSPLSISPSSIWQWSITSTLFRNFGEAIVQDEARFLWTQSALMATMSVSIFMGAEGLRNRVPRLWAFFALSQILPISFAQNLFHIALLRSPHFNERADVVLPQTSTLGVLVTYCICLLVAPYTANGPYLMPTILAARLLLFVPSFLSQHPEHEKGRSSTGKTTYFNHHQAHIAVATFAAVMTGKQVILIAQQGFGVSQVLTAMVSHPAVTSLGFDFLVTAVSFAAWTLIQGHSGRSLSSQLKIKE</sequence>
<dbReference type="Proteomes" id="UP001305779">
    <property type="component" value="Unassembled WGS sequence"/>
</dbReference>
<feature type="transmembrane region" description="Helical" evidence="1">
    <location>
        <begin position="175"/>
        <end position="198"/>
    </location>
</feature>
<keyword evidence="1" id="KW-0472">Membrane</keyword>
<evidence type="ECO:0000256" key="1">
    <source>
        <dbReference type="SAM" id="Phobius"/>
    </source>
</evidence>
<feature type="transmembrane region" description="Helical" evidence="1">
    <location>
        <begin position="43"/>
        <end position="66"/>
    </location>
</feature>
<keyword evidence="3" id="KW-1185">Reference proteome</keyword>
<protein>
    <submittedName>
        <fullName evidence="2">Uncharacterized protein</fullName>
    </submittedName>
</protein>
<keyword evidence="1" id="KW-1133">Transmembrane helix</keyword>
<feature type="transmembrane region" description="Helical" evidence="1">
    <location>
        <begin position="140"/>
        <end position="163"/>
    </location>
</feature>
<feature type="transmembrane region" description="Helical" evidence="1">
    <location>
        <begin position="6"/>
        <end position="31"/>
    </location>
</feature>
<accession>A0ABR0EFH0</accession>
<feature type="transmembrane region" description="Helical" evidence="1">
    <location>
        <begin position="284"/>
        <end position="305"/>
    </location>
</feature>
<feature type="transmembrane region" description="Helical" evidence="1">
    <location>
        <begin position="244"/>
        <end position="264"/>
    </location>
</feature>
<organism evidence="2 3">
    <name type="scientific">Zasmidium cellare</name>
    <name type="common">Wine cellar mold</name>
    <name type="synonym">Racodium cellare</name>
    <dbReference type="NCBI Taxonomy" id="395010"/>
    <lineage>
        <taxon>Eukaryota</taxon>
        <taxon>Fungi</taxon>
        <taxon>Dikarya</taxon>
        <taxon>Ascomycota</taxon>
        <taxon>Pezizomycotina</taxon>
        <taxon>Dothideomycetes</taxon>
        <taxon>Dothideomycetidae</taxon>
        <taxon>Mycosphaerellales</taxon>
        <taxon>Mycosphaerellaceae</taxon>
        <taxon>Zasmidium</taxon>
    </lineage>
</organism>
<reference evidence="2 3" key="1">
    <citation type="journal article" date="2023" name="G3 (Bethesda)">
        <title>A chromosome-level genome assembly of Zasmidium syzygii isolated from banana leaves.</title>
        <authorList>
            <person name="van Westerhoven A.C."/>
            <person name="Mehrabi R."/>
            <person name="Talebi R."/>
            <person name="Steentjes M.B.F."/>
            <person name="Corcolon B."/>
            <person name="Chong P.A."/>
            <person name="Kema G.H.J."/>
            <person name="Seidl M.F."/>
        </authorList>
    </citation>
    <scope>NUCLEOTIDE SEQUENCE [LARGE SCALE GENOMIC DNA]</scope>
    <source>
        <strain evidence="2 3">P124</strain>
    </source>
</reference>
<dbReference type="EMBL" id="JAXOVC010000006">
    <property type="protein sequence ID" value="KAK4500035.1"/>
    <property type="molecule type" value="Genomic_DNA"/>
</dbReference>